<dbReference type="RefSeq" id="WP_119766717.1">
    <property type="nucleotide sequence ID" value="NZ_QYUJ01000027.1"/>
</dbReference>
<accession>A0A418V0U2</accession>
<dbReference type="AlphaFoldDB" id="A0A418V0U2"/>
<gene>
    <name evidence="1" type="ORF">D3875_20950</name>
</gene>
<reference evidence="1 2" key="1">
    <citation type="submission" date="2018-09" db="EMBL/GenBank/DDBJ databases">
        <authorList>
            <person name="Zhu H."/>
        </authorList>
    </citation>
    <scope>NUCLEOTIDE SEQUENCE [LARGE SCALE GENOMIC DNA]</scope>
    <source>
        <strain evidence="1 2">K2S05-167</strain>
    </source>
</reference>
<name>A0A418V0U2_9DEIO</name>
<protein>
    <submittedName>
        <fullName evidence="1">Uncharacterized protein</fullName>
    </submittedName>
</protein>
<proteinExistence type="predicted"/>
<dbReference type="Proteomes" id="UP000286287">
    <property type="component" value="Unassembled WGS sequence"/>
</dbReference>
<dbReference type="EMBL" id="QYUJ01000027">
    <property type="protein sequence ID" value="RJF69458.1"/>
    <property type="molecule type" value="Genomic_DNA"/>
</dbReference>
<keyword evidence="2" id="KW-1185">Reference proteome</keyword>
<evidence type="ECO:0000313" key="1">
    <source>
        <dbReference type="EMBL" id="RJF69458.1"/>
    </source>
</evidence>
<evidence type="ECO:0000313" key="2">
    <source>
        <dbReference type="Proteomes" id="UP000286287"/>
    </source>
</evidence>
<sequence>MTNATLNVAKANPVTVVYTLDYPAQFDKITMLFVDSGILRKCLSREGPSRARGRPARDT</sequence>
<comment type="caution">
    <text evidence="1">The sequence shown here is derived from an EMBL/GenBank/DDBJ whole genome shotgun (WGS) entry which is preliminary data.</text>
</comment>
<organism evidence="1 2">
    <name type="scientific">Deinococcus cavernae</name>
    <dbReference type="NCBI Taxonomy" id="2320857"/>
    <lineage>
        <taxon>Bacteria</taxon>
        <taxon>Thermotogati</taxon>
        <taxon>Deinococcota</taxon>
        <taxon>Deinococci</taxon>
        <taxon>Deinococcales</taxon>
        <taxon>Deinococcaceae</taxon>
        <taxon>Deinococcus</taxon>
    </lineage>
</organism>